<accession>A0ABS3LUZ0</accession>
<dbReference type="PANTHER" id="PTHR43976:SF16">
    <property type="entry name" value="SHORT-CHAIN DEHYDROGENASE_REDUCTASE FAMILY PROTEIN"/>
    <property type="match status" value="1"/>
</dbReference>
<dbReference type="EMBL" id="JAFVMF010000007">
    <property type="protein sequence ID" value="MBO1359732.1"/>
    <property type="molecule type" value="Genomic_DNA"/>
</dbReference>
<dbReference type="RefSeq" id="WP_207881067.1">
    <property type="nucleotide sequence ID" value="NZ_JAFVMF010000007.1"/>
</dbReference>
<dbReference type="InterPro" id="IPR051911">
    <property type="entry name" value="SDR_oxidoreductase"/>
</dbReference>
<protein>
    <submittedName>
        <fullName evidence="4">Oxidoreductase</fullName>
    </submittedName>
</protein>
<keyword evidence="2" id="KW-0560">Oxidoreductase</keyword>
<evidence type="ECO:0000313" key="5">
    <source>
        <dbReference type="Proteomes" id="UP000664771"/>
    </source>
</evidence>
<dbReference type="Gene3D" id="3.40.50.720">
    <property type="entry name" value="NAD(P)-binding Rossmann-like Domain"/>
    <property type="match status" value="1"/>
</dbReference>
<dbReference type="InterPro" id="IPR002347">
    <property type="entry name" value="SDR_fam"/>
</dbReference>
<dbReference type="InterPro" id="IPR020904">
    <property type="entry name" value="Sc_DH/Rdtase_CS"/>
</dbReference>
<dbReference type="PANTHER" id="PTHR43976">
    <property type="entry name" value="SHORT CHAIN DEHYDROGENASE"/>
    <property type="match status" value="1"/>
</dbReference>
<dbReference type="PROSITE" id="PS00061">
    <property type="entry name" value="ADH_SHORT"/>
    <property type="match status" value="1"/>
</dbReference>
<keyword evidence="5" id="KW-1185">Reference proteome</keyword>
<reference evidence="4 5" key="1">
    <citation type="submission" date="2021-03" db="EMBL/GenBank/DDBJ databases">
        <title>The complete genome sequence of Acetobacter sacchari TBRC 11175.</title>
        <authorList>
            <person name="Charoenyingcharoen P."/>
            <person name="Yukphan P."/>
        </authorList>
    </citation>
    <scope>NUCLEOTIDE SEQUENCE [LARGE SCALE GENOMIC DNA]</scope>
    <source>
        <strain evidence="4 5">TBRC 11175</strain>
    </source>
</reference>
<evidence type="ECO:0000256" key="3">
    <source>
        <dbReference type="RuleBase" id="RU000363"/>
    </source>
</evidence>
<dbReference type="NCBIfam" id="NF004824">
    <property type="entry name" value="PRK06180.1"/>
    <property type="match status" value="1"/>
</dbReference>
<comment type="similarity">
    <text evidence="1 3">Belongs to the short-chain dehydrogenases/reductases (SDR) family.</text>
</comment>
<name>A0ABS3LUZ0_9PROT</name>
<dbReference type="SUPFAM" id="SSF51735">
    <property type="entry name" value="NAD(P)-binding Rossmann-fold domains"/>
    <property type="match status" value="1"/>
</dbReference>
<dbReference type="InterPro" id="IPR036291">
    <property type="entry name" value="NAD(P)-bd_dom_sf"/>
</dbReference>
<evidence type="ECO:0000313" key="4">
    <source>
        <dbReference type="EMBL" id="MBO1359732.1"/>
    </source>
</evidence>
<comment type="caution">
    <text evidence="4">The sequence shown here is derived from an EMBL/GenBank/DDBJ whole genome shotgun (WGS) entry which is preliminary data.</text>
</comment>
<dbReference type="PRINTS" id="PR00081">
    <property type="entry name" value="GDHRDH"/>
</dbReference>
<organism evidence="4 5">
    <name type="scientific">Acetobacter sacchari</name>
    <dbReference type="NCBI Taxonomy" id="2661687"/>
    <lineage>
        <taxon>Bacteria</taxon>
        <taxon>Pseudomonadati</taxon>
        <taxon>Pseudomonadota</taxon>
        <taxon>Alphaproteobacteria</taxon>
        <taxon>Acetobacterales</taxon>
        <taxon>Acetobacteraceae</taxon>
        <taxon>Acetobacter</taxon>
    </lineage>
</organism>
<proteinExistence type="inferred from homology"/>
<dbReference type="CDD" id="cd05374">
    <property type="entry name" value="17beta-HSD-like_SDR_c"/>
    <property type="match status" value="1"/>
</dbReference>
<sequence length="281" mass="30049">MTATTARTFLITGVSSGLGRAFAEAAFQAGHQVIGTVRKDTDAEAFSALAPDRAYPLVLDVTRFDAIPQAVADAERKAGPIDVLVNNAGYGQEGALEESSMDDAQRQFAANVFGPIAMIKAVLPRMRARRKGHIVNVTSMGGFITMPGLSLYCGSKFALEGVSEALSKEVAGLGIKVTALAPGQFRTDWAGRSMDRAARSIADYDDVMNPLRSVRIAKSGRQPGDPAKAAEALLTLVEVPNPPTRLFLGEDALSLVERKLENMKDEMAEWDALSRSTNFTS</sequence>
<gene>
    <name evidence="4" type="ORF">J2D73_07980</name>
</gene>
<evidence type="ECO:0000256" key="2">
    <source>
        <dbReference type="ARBA" id="ARBA00023002"/>
    </source>
</evidence>
<dbReference type="Pfam" id="PF00106">
    <property type="entry name" value="adh_short"/>
    <property type="match status" value="1"/>
</dbReference>
<dbReference type="PRINTS" id="PR00080">
    <property type="entry name" value="SDRFAMILY"/>
</dbReference>
<dbReference type="Proteomes" id="UP000664771">
    <property type="component" value="Unassembled WGS sequence"/>
</dbReference>
<evidence type="ECO:0000256" key="1">
    <source>
        <dbReference type="ARBA" id="ARBA00006484"/>
    </source>
</evidence>